<feature type="chain" id="PRO_5016704396" description="Right handed beta helix domain-containing protein" evidence="1">
    <location>
        <begin position="25"/>
        <end position="561"/>
    </location>
</feature>
<dbReference type="InterPro" id="IPR028994">
    <property type="entry name" value="Integrin_alpha_N"/>
</dbReference>
<organism evidence="2 3">
    <name type="scientific">Lysobacter silvisoli</name>
    <dbReference type="NCBI Taxonomy" id="2293254"/>
    <lineage>
        <taxon>Bacteria</taxon>
        <taxon>Pseudomonadati</taxon>
        <taxon>Pseudomonadota</taxon>
        <taxon>Gammaproteobacteria</taxon>
        <taxon>Lysobacterales</taxon>
        <taxon>Lysobacteraceae</taxon>
        <taxon>Lysobacter</taxon>
    </lineage>
</organism>
<evidence type="ECO:0008006" key="4">
    <source>
        <dbReference type="Google" id="ProtNLM"/>
    </source>
</evidence>
<reference evidence="2 3" key="1">
    <citation type="submission" date="2018-08" db="EMBL/GenBank/DDBJ databases">
        <title>Lysobacter sp. zong2l5, whole genome shotgun sequence.</title>
        <authorList>
            <person name="Zhang X."/>
            <person name="Feng G."/>
            <person name="Zhu H."/>
        </authorList>
    </citation>
    <scope>NUCLEOTIDE SEQUENCE [LARGE SCALE GENOMIC DNA]</scope>
    <source>
        <strain evidence="3">zong2l5</strain>
    </source>
</reference>
<dbReference type="InterPro" id="IPR012334">
    <property type="entry name" value="Pectin_lyas_fold"/>
</dbReference>
<protein>
    <recommendedName>
        <fullName evidence="4">Right handed beta helix domain-containing protein</fullName>
    </recommendedName>
</protein>
<dbReference type="SUPFAM" id="SSF51126">
    <property type="entry name" value="Pectin lyase-like"/>
    <property type="match status" value="1"/>
</dbReference>
<dbReference type="EMBL" id="QTSU01000001">
    <property type="protein sequence ID" value="RDZ28158.1"/>
    <property type="molecule type" value="Genomic_DNA"/>
</dbReference>
<gene>
    <name evidence="2" type="ORF">DX914_03165</name>
</gene>
<dbReference type="Gene3D" id="2.160.20.10">
    <property type="entry name" value="Single-stranded right-handed beta-helix, Pectin lyase-like"/>
    <property type="match status" value="1"/>
</dbReference>
<dbReference type="AlphaFoldDB" id="A0A371K2P0"/>
<evidence type="ECO:0000313" key="2">
    <source>
        <dbReference type="EMBL" id="RDZ28158.1"/>
    </source>
</evidence>
<feature type="signal peptide" evidence="1">
    <location>
        <begin position="1"/>
        <end position="24"/>
    </location>
</feature>
<dbReference type="InterPro" id="IPR011050">
    <property type="entry name" value="Pectin_lyase_fold/virulence"/>
</dbReference>
<comment type="caution">
    <text evidence="2">The sequence shown here is derived from an EMBL/GenBank/DDBJ whole genome shotgun (WGS) entry which is preliminary data.</text>
</comment>
<evidence type="ECO:0000313" key="3">
    <source>
        <dbReference type="Proteomes" id="UP000264492"/>
    </source>
</evidence>
<keyword evidence="3" id="KW-1185">Reference proteome</keyword>
<dbReference type="Proteomes" id="UP000264492">
    <property type="component" value="Unassembled WGS sequence"/>
</dbReference>
<accession>A0A371K2P0</accession>
<sequence>MPGFPNRVLGTTAACLLLSLAALGSVGARERSGPDRDAEPSPCITEASLRLTASPATVLYGQSSRLSWAVTVPRHCTGVSITVAGALVGRNGSRQVAPSANSQYHLVVSQTRLGVRSQTSASAQVAVTYPERVVIAPDTPTPAKLLAAAVAAEGVRTIELRCGVEIDMTGLSQLTLSGHSIIASPGCERSLSRPGPLIYVTDERRNLALFDVRGDRVALSGFRLRGPTDYLANGDRKETAIRIVPFSDHPPIEAIEISNMEIFHWSGAAIDVRDAAAPGTTRGRLTNARTTLQIRNNHIHHNRHGAGFGYGVNVGYGAYALIERNAFDENRHAISGDSSNGAGDYSGYTARDNLILSGGGRHCTDSLISICWQTHQIDMHGEDSTVLGGDYCCGIAGETMLIERNTVLYDAGYAIKIRGNPTDKAVVDGNAFRLGSQGSAIAQNGDTDGDITRPIQVRPNNRYGIADPTTRLGRCDFDGDGTLDEFMTTGVTWWARSTAQPQWRYLNTQPQMLAQLELRDMDGDRICDVVRTASSPLGGSLRKMYSRSGTGAWTYFSEVER</sequence>
<dbReference type="InterPro" id="IPR006626">
    <property type="entry name" value="PbH1"/>
</dbReference>
<dbReference type="SMART" id="SM00710">
    <property type="entry name" value="PbH1"/>
    <property type="match status" value="4"/>
</dbReference>
<dbReference type="SUPFAM" id="SSF69318">
    <property type="entry name" value="Integrin alpha N-terminal domain"/>
    <property type="match status" value="1"/>
</dbReference>
<evidence type="ECO:0000256" key="1">
    <source>
        <dbReference type="SAM" id="SignalP"/>
    </source>
</evidence>
<name>A0A371K2P0_9GAMM</name>
<keyword evidence="1" id="KW-0732">Signal</keyword>
<proteinExistence type="predicted"/>